<dbReference type="Pfam" id="PF00169">
    <property type="entry name" value="PH"/>
    <property type="match status" value="1"/>
</dbReference>
<dbReference type="Gene3D" id="1.10.472.80">
    <property type="entry name" value="Ypt/Rab-GAP domain of gyp1p, domain 3"/>
    <property type="match status" value="1"/>
</dbReference>
<dbReference type="PANTHER" id="PTHR47219:SF20">
    <property type="entry name" value="TBC1 DOMAIN FAMILY MEMBER 2B"/>
    <property type="match status" value="1"/>
</dbReference>
<name>A0AAJ7WT49_PETMA</name>
<dbReference type="InterPro" id="IPR050302">
    <property type="entry name" value="Rab_GAP_TBC_domain"/>
</dbReference>
<dbReference type="Pfam" id="PF00566">
    <property type="entry name" value="RabGAP-TBC"/>
    <property type="match status" value="1"/>
</dbReference>
<dbReference type="InterPro" id="IPR001849">
    <property type="entry name" value="PH_domain"/>
</dbReference>
<dbReference type="RefSeq" id="XP_032809223.1">
    <property type="nucleotide sequence ID" value="XM_032953332.1"/>
</dbReference>
<dbReference type="AlphaFoldDB" id="A0AAJ7WT49"/>
<sequence>MVKRTRGRMNAASELSPPTAAAGGGGDCKCSHEGRADEAGRDRAGGRSDGAGRGYGAGGAQTGERGCEVGGGGRGAASGGGGLSGRHGEVDGGDRILESGGAQGGSPIAVSGGESGDAQAGGGGTGEGNGGPSHSHSSSSSNINSIGGRRRNSAREGDMDLDDEDEDDLELEGFEELSLSELPAAGSDAGLLCGYLNKVAGKGPLRAAKTRWFALEASSCSLLYYRDPKQVRPLGRISVAHASFSYDVDGEPGRFEIRTPERRCVLEAADQQTMLYWLQELQKKRCEHSLGIGTASAADTLSAGLVARSAQAEEAGGASEGPHTEPLPPILPPLPEPTGLVGQLAAILPAPMQPTALSNYSLKHLGTEIRNSMSQLRVGRGGRENRRSQLYQEAADTDIVDTVALPREQDSTGPNPQAYPEPAPRQRMSLGGFRNKLGMKRRPLSRALNDTENLGVPVDTSDADLEMEVSRLRQELDTQKEVVRLLQQSLHSVHQEQRRRERESSTLQRNILQQAQQRVQKLSSRVETVYARPGSSEQADASASPGDGGGRAASTSDVPVTLLIDFAVPVSPKAEEGGNQACDKSDAQHRASVGFVEREVGESLTEEGGGGSLRQEVAALKKKVEELQEIVRTYSVVIQVKDETIVHLTRRLGEKELREGMATATLSGMRNQGIHVQQEEMQKLEDDILAYKTQNKFLNKEIMELGQLWKRAEDREAALQEKMCMQEARCCQLESRYLVLLQEASGPLRSGTSEDSHSQEMVSRLLEEAMMADVYTPDGTEHQQQQLIARPILTSEYDQYGFRTEPDGLGEEERLAAKALALDRRSLSIIETRLDASLRVKWENMLAASREPSRSPELKMLMRSGVPHELRSRVWRWAVEQHVRAIRGRHAASYYCELLERSHGQHNPAARQVELDLPRTLPNNRHFETQSSEGIVKLRRVLLAYAWHNPEVGYCQGLNRLAAIALIYLEEEQAFWCLVAIVECLMPPDYYSKTLLASQVDQRLFKELVTEKLPRLAAHFEQHGVDVSLITFNWFLVLFVDSVGSDMVFRIWDAFLYEGTKVIFRYALAMLKCREEQLIKHHSNSAIFNYLRIFTHSIHDYRQLATIAFVDMNPFPMRYINQKRVQHRDRVRAELSELERVRLEFVRHRQNIGVEEKSFLSEEEEDS</sequence>
<gene>
    <name evidence="8 9 10" type="primary">LOC116941937</name>
</gene>
<organism evidence="7 10">
    <name type="scientific">Petromyzon marinus</name>
    <name type="common">Sea lamprey</name>
    <dbReference type="NCBI Taxonomy" id="7757"/>
    <lineage>
        <taxon>Eukaryota</taxon>
        <taxon>Metazoa</taxon>
        <taxon>Chordata</taxon>
        <taxon>Craniata</taxon>
        <taxon>Vertebrata</taxon>
        <taxon>Cyclostomata</taxon>
        <taxon>Hyperoartia</taxon>
        <taxon>Petromyzontiformes</taxon>
        <taxon>Petromyzontidae</taxon>
        <taxon>Petromyzon</taxon>
    </lineage>
</organism>
<dbReference type="RefSeq" id="XP_032809224.1">
    <property type="nucleotide sequence ID" value="XM_032953333.1"/>
</dbReference>
<dbReference type="RefSeq" id="XP_032809222.1">
    <property type="nucleotide sequence ID" value="XM_032953331.1"/>
</dbReference>
<dbReference type="GO" id="GO:0031410">
    <property type="term" value="C:cytoplasmic vesicle"/>
    <property type="evidence" value="ECO:0007669"/>
    <property type="project" value="UniProtKB-ARBA"/>
</dbReference>
<dbReference type="Gene3D" id="1.10.8.270">
    <property type="entry name" value="putative rabgap domain of human tbc1 domain family member 14 like domains"/>
    <property type="match status" value="1"/>
</dbReference>
<evidence type="ECO:0000259" key="6">
    <source>
        <dbReference type="PROSITE" id="PS50086"/>
    </source>
</evidence>
<feature type="compositionally biased region" description="Basic and acidic residues" evidence="4">
    <location>
        <begin position="86"/>
        <end position="97"/>
    </location>
</feature>
<keyword evidence="2 3" id="KW-0175">Coiled coil</keyword>
<feature type="compositionally biased region" description="Gly residues" evidence="4">
    <location>
        <begin position="68"/>
        <end position="85"/>
    </location>
</feature>
<evidence type="ECO:0000259" key="5">
    <source>
        <dbReference type="PROSITE" id="PS50003"/>
    </source>
</evidence>
<feature type="compositionally biased region" description="Gly residues" evidence="4">
    <location>
        <begin position="47"/>
        <end position="61"/>
    </location>
</feature>
<dbReference type="PROSITE" id="PS50003">
    <property type="entry name" value="PH_DOMAIN"/>
    <property type="match status" value="1"/>
</dbReference>
<accession>A0AAJ7WT49</accession>
<dbReference type="GeneID" id="116941937"/>
<feature type="compositionally biased region" description="Gly residues" evidence="4">
    <location>
        <begin position="113"/>
        <end position="131"/>
    </location>
</feature>
<dbReference type="SMART" id="SM00164">
    <property type="entry name" value="TBC"/>
    <property type="match status" value="1"/>
</dbReference>
<protein>
    <submittedName>
        <fullName evidence="8 9">TBC1 domain family member 2B-like isoform X1</fullName>
    </submittedName>
</protein>
<evidence type="ECO:0000313" key="8">
    <source>
        <dbReference type="RefSeq" id="XP_032809222.1"/>
    </source>
</evidence>
<evidence type="ECO:0000256" key="4">
    <source>
        <dbReference type="SAM" id="MobiDB-lite"/>
    </source>
</evidence>
<feature type="region of interest" description="Disordered" evidence="4">
    <location>
        <begin position="406"/>
        <end position="429"/>
    </location>
</feature>
<dbReference type="FunFam" id="2.30.29.30:FF:000248">
    <property type="entry name" value="TBC1 domain family member 2A isoform X1"/>
    <property type="match status" value="1"/>
</dbReference>
<evidence type="ECO:0000256" key="3">
    <source>
        <dbReference type="SAM" id="Coils"/>
    </source>
</evidence>
<evidence type="ECO:0000313" key="10">
    <source>
        <dbReference type="RefSeq" id="XP_032809224.1"/>
    </source>
</evidence>
<feature type="domain" description="Rab-GAP TBC" evidence="6">
    <location>
        <begin position="865"/>
        <end position="1059"/>
    </location>
</feature>
<evidence type="ECO:0000256" key="1">
    <source>
        <dbReference type="ARBA" id="ARBA00022468"/>
    </source>
</evidence>
<dbReference type="PROSITE" id="PS50086">
    <property type="entry name" value="TBC_RABGAP"/>
    <property type="match status" value="1"/>
</dbReference>
<dbReference type="CDD" id="cd01265">
    <property type="entry name" value="PH_TBC1D2A"/>
    <property type="match status" value="1"/>
</dbReference>
<keyword evidence="7" id="KW-1185">Reference proteome</keyword>
<dbReference type="SUPFAM" id="SSF47923">
    <property type="entry name" value="Ypt/Rab-GAP domain of gyp1p"/>
    <property type="match status" value="2"/>
</dbReference>
<reference evidence="8 9" key="1">
    <citation type="submission" date="2025-04" db="UniProtKB">
        <authorList>
            <consortium name="RefSeq"/>
        </authorList>
    </citation>
    <scope>IDENTIFICATION</scope>
    <source>
        <tissue evidence="8 9">Sperm</tissue>
    </source>
</reference>
<dbReference type="Proteomes" id="UP001318040">
    <property type="component" value="Chromosome 13"/>
</dbReference>
<evidence type="ECO:0000256" key="2">
    <source>
        <dbReference type="ARBA" id="ARBA00023054"/>
    </source>
</evidence>
<dbReference type="InterPro" id="IPR011993">
    <property type="entry name" value="PH-like_dom_sf"/>
</dbReference>
<proteinExistence type="predicted"/>
<evidence type="ECO:0000313" key="7">
    <source>
        <dbReference type="Proteomes" id="UP001318040"/>
    </source>
</evidence>
<dbReference type="GO" id="GO:0005096">
    <property type="term" value="F:GTPase activator activity"/>
    <property type="evidence" value="ECO:0007669"/>
    <property type="project" value="UniProtKB-KW"/>
</dbReference>
<feature type="compositionally biased region" description="Acidic residues" evidence="4">
    <location>
        <begin position="159"/>
        <end position="169"/>
    </location>
</feature>
<feature type="region of interest" description="Disordered" evidence="4">
    <location>
        <begin position="1"/>
        <end position="169"/>
    </location>
</feature>
<dbReference type="GO" id="GO:0031267">
    <property type="term" value="F:small GTPase binding"/>
    <property type="evidence" value="ECO:0007669"/>
    <property type="project" value="TreeGrafter"/>
</dbReference>
<feature type="region of interest" description="Disordered" evidence="4">
    <location>
        <begin position="308"/>
        <end position="329"/>
    </location>
</feature>
<feature type="region of interest" description="Disordered" evidence="4">
    <location>
        <begin position="527"/>
        <end position="555"/>
    </location>
</feature>
<feature type="compositionally biased region" description="Basic and acidic residues" evidence="4">
    <location>
        <begin position="29"/>
        <end position="46"/>
    </location>
</feature>
<feature type="compositionally biased region" description="Low complexity" evidence="4">
    <location>
        <begin position="132"/>
        <end position="147"/>
    </location>
</feature>
<dbReference type="KEGG" id="pmrn:116941937"/>
<dbReference type="InterPro" id="IPR035969">
    <property type="entry name" value="Rab-GAP_TBC_sf"/>
</dbReference>
<dbReference type="PANTHER" id="PTHR47219">
    <property type="entry name" value="RAB GTPASE-ACTIVATING PROTEIN 1-LIKE"/>
    <property type="match status" value="1"/>
</dbReference>
<dbReference type="Gene3D" id="2.30.29.30">
    <property type="entry name" value="Pleckstrin-homology domain (PH domain)/Phosphotyrosine-binding domain (PTB)"/>
    <property type="match status" value="1"/>
</dbReference>
<evidence type="ECO:0000313" key="9">
    <source>
        <dbReference type="RefSeq" id="XP_032809223.1"/>
    </source>
</evidence>
<feature type="domain" description="PH" evidence="5">
    <location>
        <begin position="189"/>
        <end position="286"/>
    </location>
</feature>
<dbReference type="GO" id="GO:0005829">
    <property type="term" value="C:cytosol"/>
    <property type="evidence" value="ECO:0007669"/>
    <property type="project" value="UniProtKB-ARBA"/>
</dbReference>
<feature type="compositionally biased region" description="Low complexity" evidence="4">
    <location>
        <begin position="312"/>
        <end position="321"/>
    </location>
</feature>
<dbReference type="FunFam" id="1.10.472.80:FF:000018">
    <property type="entry name" value="TBC1 domain family member 2B"/>
    <property type="match status" value="1"/>
</dbReference>
<dbReference type="FunFam" id="1.10.8.270:FF:000014">
    <property type="entry name" value="Putative TBC1 domain family member 2B"/>
    <property type="match status" value="1"/>
</dbReference>
<feature type="coiled-coil region" evidence="3">
    <location>
        <begin position="674"/>
        <end position="701"/>
    </location>
</feature>
<dbReference type="SMART" id="SM00233">
    <property type="entry name" value="PH"/>
    <property type="match status" value="1"/>
</dbReference>
<keyword evidence="1" id="KW-0343">GTPase activation</keyword>
<dbReference type="InterPro" id="IPR000195">
    <property type="entry name" value="Rab-GAP-TBC_dom"/>
</dbReference>
<dbReference type="SUPFAM" id="SSF50729">
    <property type="entry name" value="PH domain-like"/>
    <property type="match status" value="1"/>
</dbReference>